<name>A0ABT4GV71_PAEAL</name>
<comment type="caution">
    <text evidence="1">The sequence shown here is derived from an EMBL/GenBank/DDBJ whole genome shotgun (WGS) entry which is preliminary data.</text>
</comment>
<dbReference type="EMBL" id="JAMDNP010000015">
    <property type="protein sequence ID" value="MCY9760608.1"/>
    <property type="molecule type" value="Genomic_DNA"/>
</dbReference>
<keyword evidence="2" id="KW-1185">Reference proteome</keyword>
<sequence>MDLVIVGDCIKHDYVLAAAVLIKIYSKKRVAIITDEDRSYRYFDGEASGVDIITEGEECDAEIKIYDCHYSLPNVKDPVIYLATNYEKPALESVEAVLSQLVNVKPSGLIVIENDSSVTLKYVLNYLQLDIPVISYLEDSYRKTDWVYDGRINYKVSKDFVEAVITLLESTLGIPNKEAKRLWSYARKRG</sequence>
<dbReference type="Proteomes" id="UP001527181">
    <property type="component" value="Unassembled WGS sequence"/>
</dbReference>
<protein>
    <submittedName>
        <fullName evidence="1">Uncharacterized protein</fullName>
    </submittedName>
</protein>
<proteinExistence type="predicted"/>
<accession>A0ABT4GV71</accession>
<reference evidence="1 2" key="1">
    <citation type="submission" date="2022-05" db="EMBL/GenBank/DDBJ databases">
        <title>Genome Sequencing of Bee-Associated Microbes.</title>
        <authorList>
            <person name="Dunlap C."/>
        </authorList>
    </citation>
    <scope>NUCLEOTIDE SEQUENCE [LARGE SCALE GENOMIC DNA]</scope>
    <source>
        <strain evidence="1 2">NRRL B-04010</strain>
    </source>
</reference>
<organism evidence="1 2">
    <name type="scientific">Paenibacillus alvei</name>
    <name type="common">Bacillus alvei</name>
    <dbReference type="NCBI Taxonomy" id="44250"/>
    <lineage>
        <taxon>Bacteria</taxon>
        <taxon>Bacillati</taxon>
        <taxon>Bacillota</taxon>
        <taxon>Bacilli</taxon>
        <taxon>Bacillales</taxon>
        <taxon>Paenibacillaceae</taxon>
        <taxon>Paenibacillus</taxon>
    </lineage>
</organism>
<evidence type="ECO:0000313" key="1">
    <source>
        <dbReference type="EMBL" id="MCY9760608.1"/>
    </source>
</evidence>
<gene>
    <name evidence="1" type="ORF">M5X12_08465</name>
</gene>
<evidence type="ECO:0000313" key="2">
    <source>
        <dbReference type="Proteomes" id="UP001527181"/>
    </source>
</evidence>
<dbReference type="RefSeq" id="WP_268598699.1">
    <property type="nucleotide sequence ID" value="NZ_JAMDNP010000015.1"/>
</dbReference>